<protein>
    <submittedName>
        <fullName evidence="3">Acyl-CoA N-acyltransferase</fullName>
    </submittedName>
</protein>
<proteinExistence type="predicted"/>
<sequence length="250" mass="27125">MASAFAIVPARHSDIPIIAAISSESFDGDSNTEMKSHGKSPFIMKDYMLSSLPNTLENPKIRVIKAVEEGTGAIIGFCTWGFRGIQPPPFPDLGPREEKPPPPPASQSDNPETEKSDDDDPIARLEKLTSGDFDDWMKPLMREGNKCLFIVGLSVAPAFQRRGVGSALLKWGTDLVDAAGGDAFAWVHSSQGACGAYQKAGFKTVRTLDVDLDEYAPVPAPTERYEGGKWGHYVFQYMIYGTPPAAGEEV</sequence>
<dbReference type="CDD" id="cd04301">
    <property type="entry name" value="NAT_SF"/>
    <property type="match status" value="1"/>
</dbReference>
<dbReference type="PROSITE" id="PS51186">
    <property type="entry name" value="GNAT"/>
    <property type="match status" value="1"/>
</dbReference>
<name>A0AAE0U499_9PEZI</name>
<dbReference type="PANTHER" id="PTHR42791">
    <property type="entry name" value="GNAT FAMILY ACETYLTRANSFERASE"/>
    <property type="match status" value="1"/>
</dbReference>
<evidence type="ECO:0000313" key="4">
    <source>
        <dbReference type="Proteomes" id="UP001285441"/>
    </source>
</evidence>
<reference evidence="3" key="1">
    <citation type="journal article" date="2023" name="Mol. Phylogenet. Evol.">
        <title>Genome-scale phylogeny and comparative genomics of the fungal order Sordariales.</title>
        <authorList>
            <person name="Hensen N."/>
            <person name="Bonometti L."/>
            <person name="Westerberg I."/>
            <person name="Brannstrom I.O."/>
            <person name="Guillou S."/>
            <person name="Cros-Aarteil S."/>
            <person name="Calhoun S."/>
            <person name="Haridas S."/>
            <person name="Kuo A."/>
            <person name="Mondo S."/>
            <person name="Pangilinan J."/>
            <person name="Riley R."/>
            <person name="LaButti K."/>
            <person name="Andreopoulos B."/>
            <person name="Lipzen A."/>
            <person name="Chen C."/>
            <person name="Yan M."/>
            <person name="Daum C."/>
            <person name="Ng V."/>
            <person name="Clum A."/>
            <person name="Steindorff A."/>
            <person name="Ohm R.A."/>
            <person name="Martin F."/>
            <person name="Silar P."/>
            <person name="Natvig D.O."/>
            <person name="Lalanne C."/>
            <person name="Gautier V."/>
            <person name="Ament-Velasquez S.L."/>
            <person name="Kruys A."/>
            <person name="Hutchinson M.I."/>
            <person name="Powell A.J."/>
            <person name="Barry K."/>
            <person name="Miller A.N."/>
            <person name="Grigoriev I.V."/>
            <person name="Debuchy R."/>
            <person name="Gladieux P."/>
            <person name="Hiltunen Thoren M."/>
            <person name="Johannesson H."/>
        </authorList>
    </citation>
    <scope>NUCLEOTIDE SEQUENCE</scope>
    <source>
        <strain evidence="3">CBS 232.78</strain>
    </source>
</reference>
<organism evidence="3 4">
    <name type="scientific">Podospora didyma</name>
    <dbReference type="NCBI Taxonomy" id="330526"/>
    <lineage>
        <taxon>Eukaryota</taxon>
        <taxon>Fungi</taxon>
        <taxon>Dikarya</taxon>
        <taxon>Ascomycota</taxon>
        <taxon>Pezizomycotina</taxon>
        <taxon>Sordariomycetes</taxon>
        <taxon>Sordariomycetidae</taxon>
        <taxon>Sordariales</taxon>
        <taxon>Podosporaceae</taxon>
        <taxon>Podospora</taxon>
    </lineage>
</organism>
<reference evidence="3" key="2">
    <citation type="submission" date="2023-06" db="EMBL/GenBank/DDBJ databases">
        <authorList>
            <consortium name="Lawrence Berkeley National Laboratory"/>
            <person name="Haridas S."/>
            <person name="Hensen N."/>
            <person name="Bonometti L."/>
            <person name="Westerberg I."/>
            <person name="Brannstrom I.O."/>
            <person name="Guillou S."/>
            <person name="Cros-Aarteil S."/>
            <person name="Calhoun S."/>
            <person name="Kuo A."/>
            <person name="Mondo S."/>
            <person name="Pangilinan J."/>
            <person name="Riley R."/>
            <person name="LaButti K."/>
            <person name="Andreopoulos B."/>
            <person name="Lipzen A."/>
            <person name="Chen C."/>
            <person name="Yanf M."/>
            <person name="Daum C."/>
            <person name="Ng V."/>
            <person name="Clum A."/>
            <person name="Steindorff A."/>
            <person name="Ohm R."/>
            <person name="Martin F."/>
            <person name="Silar P."/>
            <person name="Natvig D."/>
            <person name="Lalanne C."/>
            <person name="Gautier V."/>
            <person name="Ament-velasquez S.L."/>
            <person name="Kruys A."/>
            <person name="Hutchinson M.I."/>
            <person name="Powell A.J."/>
            <person name="Barry K."/>
            <person name="Miller A.N."/>
            <person name="Grigoriev I.V."/>
            <person name="Debuchy R."/>
            <person name="Gladieux P."/>
            <person name="Thoren M.H."/>
            <person name="Johannesson H."/>
        </authorList>
    </citation>
    <scope>NUCLEOTIDE SEQUENCE</scope>
    <source>
        <strain evidence="3">CBS 232.78</strain>
    </source>
</reference>
<dbReference type="EMBL" id="JAULSW010000002">
    <property type="protein sequence ID" value="KAK3390055.1"/>
    <property type="molecule type" value="Genomic_DNA"/>
</dbReference>
<keyword evidence="4" id="KW-1185">Reference proteome</keyword>
<dbReference type="Pfam" id="PF00583">
    <property type="entry name" value="Acetyltransf_1"/>
    <property type="match status" value="1"/>
</dbReference>
<feature type="domain" description="N-acetyltransferase" evidence="2">
    <location>
        <begin position="5"/>
        <end position="221"/>
    </location>
</feature>
<evidence type="ECO:0000313" key="3">
    <source>
        <dbReference type="EMBL" id="KAK3390055.1"/>
    </source>
</evidence>
<feature type="region of interest" description="Disordered" evidence="1">
    <location>
        <begin position="88"/>
        <end position="122"/>
    </location>
</feature>
<accession>A0AAE0U499</accession>
<dbReference type="InterPro" id="IPR052523">
    <property type="entry name" value="Trichothecene_AcTrans"/>
</dbReference>
<dbReference type="AlphaFoldDB" id="A0AAE0U499"/>
<gene>
    <name evidence="3" type="ORF">B0H63DRAFT_464712</name>
</gene>
<comment type="caution">
    <text evidence="3">The sequence shown here is derived from an EMBL/GenBank/DDBJ whole genome shotgun (WGS) entry which is preliminary data.</text>
</comment>
<dbReference type="SUPFAM" id="SSF55729">
    <property type="entry name" value="Acyl-CoA N-acyltransferases (Nat)"/>
    <property type="match status" value="1"/>
</dbReference>
<dbReference type="InterPro" id="IPR000182">
    <property type="entry name" value="GNAT_dom"/>
</dbReference>
<dbReference type="Proteomes" id="UP001285441">
    <property type="component" value="Unassembled WGS sequence"/>
</dbReference>
<evidence type="ECO:0000259" key="2">
    <source>
        <dbReference type="PROSITE" id="PS51186"/>
    </source>
</evidence>
<dbReference type="InterPro" id="IPR016181">
    <property type="entry name" value="Acyl_CoA_acyltransferase"/>
</dbReference>
<dbReference type="GO" id="GO:0016747">
    <property type="term" value="F:acyltransferase activity, transferring groups other than amino-acyl groups"/>
    <property type="evidence" value="ECO:0007669"/>
    <property type="project" value="InterPro"/>
</dbReference>
<dbReference type="Gene3D" id="3.40.630.30">
    <property type="match status" value="1"/>
</dbReference>
<dbReference type="PANTHER" id="PTHR42791:SF1">
    <property type="entry name" value="N-ACETYLTRANSFERASE DOMAIN-CONTAINING PROTEIN"/>
    <property type="match status" value="1"/>
</dbReference>
<evidence type="ECO:0000256" key="1">
    <source>
        <dbReference type="SAM" id="MobiDB-lite"/>
    </source>
</evidence>